<gene>
    <name evidence="1" type="ORF">GCM10009663_57410</name>
</gene>
<dbReference type="Proteomes" id="UP001499987">
    <property type="component" value="Unassembled WGS sequence"/>
</dbReference>
<protein>
    <submittedName>
        <fullName evidence="1">Uncharacterized protein</fullName>
    </submittedName>
</protein>
<name>A0ABN1TXV7_9ACTN</name>
<dbReference type="EMBL" id="BAAALD010000072">
    <property type="protein sequence ID" value="GAA1108087.1"/>
    <property type="molecule type" value="Genomic_DNA"/>
</dbReference>
<keyword evidence="2" id="KW-1185">Reference proteome</keyword>
<organism evidence="1 2">
    <name type="scientific">Kitasatospora arboriphila</name>
    <dbReference type="NCBI Taxonomy" id="258052"/>
    <lineage>
        <taxon>Bacteria</taxon>
        <taxon>Bacillati</taxon>
        <taxon>Actinomycetota</taxon>
        <taxon>Actinomycetes</taxon>
        <taxon>Kitasatosporales</taxon>
        <taxon>Streptomycetaceae</taxon>
        <taxon>Kitasatospora</taxon>
    </lineage>
</organism>
<accession>A0ABN1TXV7</accession>
<evidence type="ECO:0000313" key="2">
    <source>
        <dbReference type="Proteomes" id="UP001499987"/>
    </source>
</evidence>
<reference evidence="1 2" key="1">
    <citation type="journal article" date="2019" name="Int. J. Syst. Evol. Microbiol.">
        <title>The Global Catalogue of Microorganisms (GCM) 10K type strain sequencing project: providing services to taxonomists for standard genome sequencing and annotation.</title>
        <authorList>
            <consortium name="The Broad Institute Genomics Platform"/>
            <consortium name="The Broad Institute Genome Sequencing Center for Infectious Disease"/>
            <person name="Wu L."/>
            <person name="Ma J."/>
        </authorList>
    </citation>
    <scope>NUCLEOTIDE SEQUENCE [LARGE SCALE GENOMIC DNA]</scope>
    <source>
        <strain evidence="1 2">JCM 13002</strain>
    </source>
</reference>
<sequence>MYRGATPNPAAPERLARFQLTQTAGPALAEITVTATSDHVIGLWAPPAVIGPLQRQPGPIPTGTVFTVDVAVDSAVTTDIPVVLTLGCVGQDDGTRWRRSLTGRVYAYPTASSTRRRLR</sequence>
<proteinExistence type="predicted"/>
<comment type="caution">
    <text evidence="1">The sequence shown here is derived from an EMBL/GenBank/DDBJ whole genome shotgun (WGS) entry which is preliminary data.</text>
</comment>
<evidence type="ECO:0000313" key="1">
    <source>
        <dbReference type="EMBL" id="GAA1108087.1"/>
    </source>
</evidence>